<proteinExistence type="predicted"/>
<evidence type="ECO:0000313" key="3">
    <source>
        <dbReference type="EMBL" id="AOO09186.1"/>
    </source>
</evidence>
<keyword evidence="1" id="KW-0812">Transmembrane</keyword>
<evidence type="ECO:0000313" key="2">
    <source>
        <dbReference type="EMBL" id="AOO06397.1"/>
    </source>
</evidence>
<reference evidence="4 5" key="1">
    <citation type="journal article" date="2016" name="Environ. Microbiol.">
        <title>Genomic diversification of marine cyanophages into stable ecotypes.</title>
        <authorList>
            <person name="Marston M.F."/>
            <person name="Martiny J.B."/>
        </authorList>
    </citation>
    <scope>NUCLEOTIDE SEQUENCE [LARGE SCALE GENOMIC DNA]</scope>
    <source>
        <strain evidence="2">RW_29_1112</strain>
        <strain evidence="3">W2_02_0709</strain>
    </source>
</reference>
<dbReference type="EMBL" id="KX349280">
    <property type="protein sequence ID" value="AOO09186.1"/>
    <property type="molecule type" value="Genomic_DNA"/>
</dbReference>
<dbReference type="EMBL" id="KX349267">
    <property type="protein sequence ID" value="AOO06397.1"/>
    <property type="molecule type" value="Genomic_DNA"/>
</dbReference>
<dbReference type="Proteomes" id="UP000220745">
    <property type="component" value="Segment"/>
</dbReference>
<protein>
    <submittedName>
        <fullName evidence="2">Uncharacterized protein</fullName>
    </submittedName>
</protein>
<keyword evidence="1" id="KW-0472">Membrane</keyword>
<organism evidence="2 5">
    <name type="scientific">Synechococcus phage S-RIM2</name>
    <dbReference type="NCBI Taxonomy" id="687800"/>
    <lineage>
        <taxon>Viruses</taxon>
        <taxon>Duplodnaviria</taxon>
        <taxon>Heunggongvirae</taxon>
        <taxon>Uroviricota</taxon>
        <taxon>Caudoviricetes</taxon>
        <taxon>Pantevenvirales</taxon>
        <taxon>Kyanoviridae</taxon>
        <taxon>Nerrivikvirus</taxon>
        <taxon>Nerrivikvirus srim2</taxon>
    </lineage>
</organism>
<evidence type="ECO:0000313" key="4">
    <source>
        <dbReference type="Proteomes" id="UP000220745"/>
    </source>
</evidence>
<gene>
    <name evidence="2" type="ORF">RW291112_109</name>
    <name evidence="3" type="ORF">W2020709_110</name>
</gene>
<dbReference type="Proteomes" id="UP000220787">
    <property type="component" value="Segment"/>
</dbReference>
<keyword evidence="1" id="KW-1133">Transmembrane helix</keyword>
<accession>A0A1D7RYI1</accession>
<evidence type="ECO:0000256" key="1">
    <source>
        <dbReference type="SAM" id="Phobius"/>
    </source>
</evidence>
<evidence type="ECO:0000313" key="5">
    <source>
        <dbReference type="Proteomes" id="UP000220787"/>
    </source>
</evidence>
<feature type="transmembrane region" description="Helical" evidence="1">
    <location>
        <begin position="6"/>
        <end position="30"/>
    </location>
</feature>
<sequence length="59" mass="6988">MDEHHTLEWIGTISLFIFGITMICQGHFIVTGKHGYKHDEREKQKMADARKQIEDLFKK</sequence>
<name>A0A1D7RYI1_9CAUD</name>